<dbReference type="Gene3D" id="2.30.29.30">
    <property type="entry name" value="Pleckstrin-homology domain (PH domain)/Phosphotyrosine-binding domain (PTB)"/>
    <property type="match status" value="1"/>
</dbReference>
<evidence type="ECO:0000313" key="7">
    <source>
        <dbReference type="Proteomes" id="UP000494165"/>
    </source>
</evidence>
<feature type="domain" description="ELMO" evidence="5">
    <location>
        <begin position="308"/>
        <end position="478"/>
    </location>
</feature>
<sequence length="716" mass="81661">MPAVRDSSIVKIAVQMNNQTPRLIEFNQKQPLNCIIQELCNHWSIEDAENYALQTDGPQNNYVTEKSRVDIRNGCILQLTLSAAKMTTEILAKINGDVEADRAAALEKLSHLSTDNTFAEEFINKQGLKLVTTLIESGKLQGVSLAHLLASFVELMDHGIVSWIVLEAPFICKVASYVNDVSNQDNGVKQSALSILENVILNSDKYPLVEKEVTIPNLTRHLQSPVAIIRQNGMALINALFIKADELKRKSLAATLSSKQVRHTIESHILQGGAVDSDMAHQLYVQQTLLFNLLEPRMHTKMEPQDQDALNKIKEMRRIAFDTDLENKDSTNKKNSTFNKEYKKLGFKCDINPVLDFTETPPGLLALDCMYYFARNQVDNYMKIVLENSCRPDEHECPFGRTSIELTKLICNILQIGEQPSEQGQTYHPMFFTHDHPFEEFFCICIVLLNKTWKEMRATAEDFVKVMSVVREQIKRALDTQPANMEKFKLQLQALTYSDITQLWQQEQINREEWESHARPVVELKEQILPEIMDLIKQQRLGFLVEGTRFTKQSKGQRSKFKFWYVRLSPNHKVLHYGDCDEKSAPALEELPNKLAVVDIKDLVTGKDCRPNKDIKKKAASQLAFSLILESQSVEPTTLDFLAPDELVFDYWTDGVNSLLGKPMVSKEMEKDLETLLGMEIKLRLLDAEGVDIPQDPPPIPPHPSNYEFSYEYEVK</sequence>
<dbReference type="InterPro" id="IPR050868">
    <property type="entry name" value="ELMO_domain-containing"/>
</dbReference>
<dbReference type="InterPro" id="IPR011993">
    <property type="entry name" value="PH-like_dom_sf"/>
</dbReference>
<dbReference type="GO" id="GO:0007015">
    <property type="term" value="P:actin filament organization"/>
    <property type="evidence" value="ECO:0007669"/>
    <property type="project" value="TreeGrafter"/>
</dbReference>
<protein>
    <recommendedName>
        <fullName evidence="5">ELMO domain-containing protein</fullName>
    </recommendedName>
</protein>
<dbReference type="PROSITE" id="PS51335">
    <property type="entry name" value="ELMO"/>
    <property type="match status" value="1"/>
</dbReference>
<dbReference type="InterPro" id="IPR016024">
    <property type="entry name" value="ARM-type_fold"/>
</dbReference>
<dbReference type="Pfam" id="PF11841">
    <property type="entry name" value="ELMO_ARM"/>
    <property type="match status" value="1"/>
</dbReference>
<dbReference type="Proteomes" id="UP000494165">
    <property type="component" value="Unassembled WGS sequence"/>
</dbReference>
<dbReference type="InterPro" id="IPR006816">
    <property type="entry name" value="ELMO_dom"/>
</dbReference>
<evidence type="ECO:0000313" key="6">
    <source>
        <dbReference type="EMBL" id="CAB3371856.1"/>
    </source>
</evidence>
<dbReference type="SUPFAM" id="SSF50729">
    <property type="entry name" value="PH domain-like"/>
    <property type="match status" value="1"/>
</dbReference>
<comment type="function">
    <text evidence="4">Involved in cytoskeletal rearrangements required for phagocytosis of apoptotic cells and cell motility. Acts in association with DOCK1 and CRK. Was initially proposed to be required in complex with DOCK1 to activate Rac Rho small GTPases. May enhance the guanine nucleotide exchange factor (GEF) activity of DOCK1.</text>
</comment>
<reference evidence="6 7" key="1">
    <citation type="submission" date="2020-04" db="EMBL/GenBank/DDBJ databases">
        <authorList>
            <person name="Alioto T."/>
            <person name="Alioto T."/>
            <person name="Gomez Garrido J."/>
        </authorList>
    </citation>
    <scope>NUCLEOTIDE SEQUENCE [LARGE SCALE GENOMIC DNA]</scope>
</reference>
<keyword evidence="2" id="KW-0581">Phagocytosis</keyword>
<dbReference type="AlphaFoldDB" id="A0A8S1CSQ9"/>
<dbReference type="SUPFAM" id="SSF48371">
    <property type="entry name" value="ARM repeat"/>
    <property type="match status" value="1"/>
</dbReference>
<dbReference type="OrthoDB" id="28413at2759"/>
<evidence type="ECO:0000256" key="1">
    <source>
        <dbReference type="ARBA" id="ARBA00022703"/>
    </source>
</evidence>
<dbReference type="Pfam" id="PF16457">
    <property type="entry name" value="PH_12"/>
    <property type="match status" value="1"/>
</dbReference>
<keyword evidence="1" id="KW-0053">Apoptosis</keyword>
<dbReference type="GO" id="GO:0005886">
    <property type="term" value="C:plasma membrane"/>
    <property type="evidence" value="ECO:0007669"/>
    <property type="project" value="TreeGrafter"/>
</dbReference>
<dbReference type="EMBL" id="CADEPI010000066">
    <property type="protein sequence ID" value="CAB3371856.1"/>
    <property type="molecule type" value="Genomic_DNA"/>
</dbReference>
<comment type="caution">
    <text evidence="6">The sequence shown here is derived from an EMBL/GenBank/DDBJ whole genome shotgun (WGS) entry which is preliminary data.</text>
</comment>
<dbReference type="Pfam" id="PF04727">
    <property type="entry name" value="ELMO_CED12"/>
    <property type="match status" value="1"/>
</dbReference>
<evidence type="ECO:0000259" key="5">
    <source>
        <dbReference type="PROSITE" id="PS51335"/>
    </source>
</evidence>
<dbReference type="Gene3D" id="1.25.10.10">
    <property type="entry name" value="Leucine-rich Repeat Variant"/>
    <property type="match status" value="1"/>
</dbReference>
<organism evidence="6 7">
    <name type="scientific">Cloeon dipterum</name>
    <dbReference type="NCBI Taxonomy" id="197152"/>
    <lineage>
        <taxon>Eukaryota</taxon>
        <taxon>Metazoa</taxon>
        <taxon>Ecdysozoa</taxon>
        <taxon>Arthropoda</taxon>
        <taxon>Hexapoda</taxon>
        <taxon>Insecta</taxon>
        <taxon>Pterygota</taxon>
        <taxon>Palaeoptera</taxon>
        <taxon>Ephemeroptera</taxon>
        <taxon>Pisciforma</taxon>
        <taxon>Baetidae</taxon>
        <taxon>Cloeon</taxon>
    </lineage>
</organism>
<dbReference type="PANTHER" id="PTHR12771">
    <property type="entry name" value="ENGULFMENT AND CELL MOTILITY"/>
    <property type="match status" value="1"/>
</dbReference>
<keyword evidence="7" id="KW-1185">Reference proteome</keyword>
<name>A0A8S1CSQ9_9INSE</name>
<keyword evidence="3" id="KW-0729">SH3-binding</keyword>
<dbReference type="Gene3D" id="6.10.250.810">
    <property type="match status" value="1"/>
</dbReference>
<dbReference type="InterPro" id="IPR024574">
    <property type="entry name" value="ELMO_ARM"/>
</dbReference>
<dbReference type="GO" id="GO:0048870">
    <property type="term" value="P:cell motility"/>
    <property type="evidence" value="ECO:0007669"/>
    <property type="project" value="TreeGrafter"/>
</dbReference>
<evidence type="ECO:0000256" key="2">
    <source>
        <dbReference type="ARBA" id="ARBA00022907"/>
    </source>
</evidence>
<dbReference type="PANTHER" id="PTHR12771:SF56">
    <property type="entry name" value="CED-12"/>
    <property type="match status" value="1"/>
</dbReference>
<dbReference type="InterPro" id="IPR001849">
    <property type="entry name" value="PH_domain"/>
</dbReference>
<dbReference type="GO" id="GO:0006909">
    <property type="term" value="P:phagocytosis"/>
    <property type="evidence" value="ECO:0007669"/>
    <property type="project" value="UniProtKB-KW"/>
</dbReference>
<gene>
    <name evidence="6" type="ORF">CLODIP_2_CD00478</name>
</gene>
<dbReference type="GO" id="GO:0017124">
    <property type="term" value="F:SH3 domain binding"/>
    <property type="evidence" value="ECO:0007669"/>
    <property type="project" value="UniProtKB-KW"/>
</dbReference>
<proteinExistence type="predicted"/>
<evidence type="ECO:0000256" key="3">
    <source>
        <dbReference type="ARBA" id="ARBA00023036"/>
    </source>
</evidence>
<dbReference type="GO" id="GO:0006915">
    <property type="term" value="P:apoptotic process"/>
    <property type="evidence" value="ECO:0007669"/>
    <property type="project" value="UniProtKB-KW"/>
</dbReference>
<dbReference type="InterPro" id="IPR011989">
    <property type="entry name" value="ARM-like"/>
</dbReference>
<evidence type="ECO:0000256" key="4">
    <source>
        <dbReference type="ARBA" id="ARBA00024863"/>
    </source>
</evidence>
<accession>A0A8S1CSQ9</accession>